<organism evidence="1">
    <name type="scientific">marine sediment metagenome</name>
    <dbReference type="NCBI Taxonomy" id="412755"/>
    <lineage>
        <taxon>unclassified sequences</taxon>
        <taxon>metagenomes</taxon>
        <taxon>ecological metagenomes</taxon>
    </lineage>
</organism>
<dbReference type="EMBL" id="LAZR01016528">
    <property type="protein sequence ID" value="KKM04112.1"/>
    <property type="molecule type" value="Genomic_DNA"/>
</dbReference>
<evidence type="ECO:0000313" key="1">
    <source>
        <dbReference type="EMBL" id="KKM04112.1"/>
    </source>
</evidence>
<proteinExistence type="predicted"/>
<reference evidence="1" key="1">
    <citation type="journal article" date="2015" name="Nature">
        <title>Complex archaea that bridge the gap between prokaryotes and eukaryotes.</title>
        <authorList>
            <person name="Spang A."/>
            <person name="Saw J.H."/>
            <person name="Jorgensen S.L."/>
            <person name="Zaremba-Niedzwiedzka K."/>
            <person name="Martijn J."/>
            <person name="Lind A.E."/>
            <person name="van Eijk R."/>
            <person name="Schleper C."/>
            <person name="Guy L."/>
            <person name="Ettema T.J."/>
        </authorList>
    </citation>
    <scope>NUCLEOTIDE SEQUENCE</scope>
</reference>
<gene>
    <name evidence="1" type="ORF">LCGC14_1767540</name>
</gene>
<dbReference type="AlphaFoldDB" id="A0A0F9HLQ6"/>
<sequence>MKPEIHNTSAPPQPLGRQGQNRQYFLRSQMSCKPSRIDTYIRGDLAAERRNRCERFTPRFRSSGSHESALRTYRRFGPIDSLRIGLNDLRPISIEAESQIDLNNSSRFRLSANLQIGPEDSRAVSLSAERHNTSPGRRCFVGSVESTLTFRVFPGRKREFGAQLLDNRYDHCN</sequence>
<protein>
    <submittedName>
        <fullName evidence="1">Uncharacterized protein</fullName>
    </submittedName>
</protein>
<name>A0A0F9HLQ6_9ZZZZ</name>
<comment type="caution">
    <text evidence="1">The sequence shown here is derived from an EMBL/GenBank/DDBJ whole genome shotgun (WGS) entry which is preliminary data.</text>
</comment>
<accession>A0A0F9HLQ6</accession>